<reference evidence="1" key="1">
    <citation type="submission" date="2019-11" db="UniProtKB">
        <authorList>
            <consortium name="WormBaseParasite"/>
        </authorList>
    </citation>
    <scope>IDENTIFICATION</scope>
</reference>
<accession>A0A5K3G2M7</accession>
<proteinExistence type="predicted"/>
<evidence type="ECO:0000313" key="1">
    <source>
        <dbReference type="WBParaSite" id="MCU_014709-RA"/>
    </source>
</evidence>
<dbReference type="WBParaSite" id="MCU_014709-RA">
    <property type="protein sequence ID" value="MCU_014709-RA"/>
    <property type="gene ID" value="MCU_014709"/>
</dbReference>
<organism evidence="1">
    <name type="scientific">Mesocestoides corti</name>
    <name type="common">Flatworm</name>
    <dbReference type="NCBI Taxonomy" id="53468"/>
    <lineage>
        <taxon>Eukaryota</taxon>
        <taxon>Metazoa</taxon>
        <taxon>Spiralia</taxon>
        <taxon>Lophotrochozoa</taxon>
        <taxon>Platyhelminthes</taxon>
        <taxon>Cestoda</taxon>
        <taxon>Eucestoda</taxon>
        <taxon>Cyclophyllidea</taxon>
        <taxon>Mesocestoididae</taxon>
        <taxon>Mesocestoides</taxon>
    </lineage>
</organism>
<sequence length="87" mass="10272">ELRCREPFERDIRRQQSALEQFHIDKRITERRKNQQFGENIVVNRPTDAPSNNGGTWLLQTQFNLQPLNFTTGLFLRSFCRSCPFAS</sequence>
<name>A0A5K3G2M7_MESCO</name>
<protein>
    <submittedName>
        <fullName evidence="1">Ovule protein</fullName>
    </submittedName>
</protein>
<dbReference type="AlphaFoldDB" id="A0A5K3G2M7"/>